<proteinExistence type="predicted"/>
<accession>A0A368GS09</accession>
<evidence type="ECO:0000313" key="1">
    <source>
        <dbReference type="EMBL" id="RCN47156.1"/>
    </source>
</evidence>
<gene>
    <name evidence="1" type="ORF">ANCCAN_06733</name>
</gene>
<dbReference type="Proteomes" id="UP000252519">
    <property type="component" value="Unassembled WGS sequence"/>
</dbReference>
<dbReference type="AlphaFoldDB" id="A0A368GS09"/>
<dbReference type="EMBL" id="JOJR01000066">
    <property type="protein sequence ID" value="RCN47156.1"/>
    <property type="molecule type" value="Genomic_DNA"/>
</dbReference>
<protein>
    <submittedName>
        <fullName evidence="1">Uncharacterized protein</fullName>
    </submittedName>
</protein>
<keyword evidence="2" id="KW-1185">Reference proteome</keyword>
<feature type="non-terminal residue" evidence="1">
    <location>
        <position position="1"/>
    </location>
</feature>
<name>A0A368GS09_ANCCA</name>
<sequence length="68" mass="7619">LVISDPRRLIKLLYVASSDRQNIPVTSSLHYPFKDLWALIALGQSLSVSRLQLAKYEGEYAEDLAVVS</sequence>
<evidence type="ECO:0000313" key="2">
    <source>
        <dbReference type="Proteomes" id="UP000252519"/>
    </source>
</evidence>
<organism evidence="1 2">
    <name type="scientific">Ancylostoma caninum</name>
    <name type="common">Dog hookworm</name>
    <dbReference type="NCBI Taxonomy" id="29170"/>
    <lineage>
        <taxon>Eukaryota</taxon>
        <taxon>Metazoa</taxon>
        <taxon>Ecdysozoa</taxon>
        <taxon>Nematoda</taxon>
        <taxon>Chromadorea</taxon>
        <taxon>Rhabditida</taxon>
        <taxon>Rhabditina</taxon>
        <taxon>Rhabditomorpha</taxon>
        <taxon>Strongyloidea</taxon>
        <taxon>Ancylostomatidae</taxon>
        <taxon>Ancylostomatinae</taxon>
        <taxon>Ancylostoma</taxon>
    </lineage>
</organism>
<reference evidence="1 2" key="1">
    <citation type="submission" date="2014-10" db="EMBL/GenBank/DDBJ databases">
        <title>Draft genome of the hookworm Ancylostoma caninum.</title>
        <authorList>
            <person name="Mitreva M."/>
        </authorList>
    </citation>
    <scope>NUCLEOTIDE SEQUENCE [LARGE SCALE GENOMIC DNA]</scope>
    <source>
        <strain evidence="1 2">Baltimore</strain>
    </source>
</reference>
<comment type="caution">
    <text evidence="1">The sequence shown here is derived from an EMBL/GenBank/DDBJ whole genome shotgun (WGS) entry which is preliminary data.</text>
</comment>